<dbReference type="GeneID" id="35381806"/>
<keyword evidence="2" id="KW-1185">Reference proteome</keyword>
<dbReference type="Proteomes" id="UP000236316">
    <property type="component" value="Segment"/>
</dbReference>
<dbReference type="KEGG" id="vg:35381806"/>
<sequence>MEFEENVYNTHVLNIPTRSGLVLDEVLSALQKDIRRGNWRAAVQWLLDAIWTGREKCLQNVETLCWNRLLIISIEDIGPADYNAFLITYNYRSKYMASENREEKDKMCYMVAKYLALCKKSRVNDWAIHSLSRYIEKQGLSWDNIYMNNKEKILEYINKDKTADPTSIILALLAAYNTSRTLENNIALSGTTKTIRSKKPILSILRIILDYCQREEYILACLDVMLDINRAQTAKINWHDKRWLLLYVHIAHIIFYRQYPAHMMTELSIAENEEDEGKYRIYYNKNLVYDMKELEDVIPLPDYAIDMHTTRGRLKHRDYLHFLREGCLITNPDKFWEDVSFIYLNI</sequence>
<gene>
    <name evidence="1" type="ORF">ORPV_1138</name>
</gene>
<protein>
    <submittedName>
        <fullName evidence="1">Replication-associated recombination protein RarA (DNA-dependent ATPase)</fullName>
    </submittedName>
</protein>
<evidence type="ECO:0000313" key="1">
    <source>
        <dbReference type="EMBL" id="SNW63042.1"/>
    </source>
</evidence>
<dbReference type="GO" id="GO:0006260">
    <property type="term" value="P:DNA replication"/>
    <property type="evidence" value="ECO:0007669"/>
    <property type="project" value="InterPro"/>
</dbReference>
<evidence type="ECO:0000313" key="2">
    <source>
        <dbReference type="Proteomes" id="UP000236316"/>
    </source>
</evidence>
<dbReference type="RefSeq" id="YP_009449344.1">
    <property type="nucleotide sequence ID" value="NC_036594.1"/>
</dbReference>
<dbReference type="EMBL" id="LT906555">
    <property type="protein sequence ID" value="SNW63042.1"/>
    <property type="molecule type" value="Genomic_DNA"/>
</dbReference>
<dbReference type="SUPFAM" id="SSF48019">
    <property type="entry name" value="post-AAA+ oligomerization domain-like"/>
    <property type="match status" value="1"/>
</dbReference>
<reference evidence="1" key="1">
    <citation type="submission" date="2017-08" db="EMBL/GenBank/DDBJ databases">
        <authorList>
            <consortium name="Urmite Genomes"/>
        </authorList>
    </citation>
    <scope>NUCLEOTIDE SEQUENCE [LARGE SCALE GENOMIC DNA]</scope>
    <source>
        <strain evidence="1">IHUMI-LCC2</strain>
    </source>
</reference>
<proteinExistence type="predicted"/>
<accession>A0A2I2L670</accession>
<dbReference type="GO" id="GO:0003677">
    <property type="term" value="F:DNA binding"/>
    <property type="evidence" value="ECO:0007669"/>
    <property type="project" value="InterPro"/>
</dbReference>
<dbReference type="Gene3D" id="1.20.272.10">
    <property type="match status" value="1"/>
</dbReference>
<organism evidence="1">
    <name type="scientific">Orpheovirus IHUMI-LCC2</name>
    <dbReference type="NCBI Taxonomy" id="2023057"/>
    <lineage>
        <taxon>Viruses</taxon>
        <taxon>Varidnaviria</taxon>
        <taxon>Bamfordvirae</taxon>
        <taxon>Nucleocytoviricota</taxon>
        <taxon>Megaviricetes</taxon>
        <taxon>Pimascovirales</taxon>
        <taxon>Ocovirineae</taxon>
        <taxon>Orpheoviridae</taxon>
        <taxon>Alphaorpheovirus</taxon>
        <taxon>Alphaorpheovirus massiliense</taxon>
    </lineage>
</organism>
<dbReference type="InterPro" id="IPR008921">
    <property type="entry name" value="DNA_pol3_clamp-load_cplx_C"/>
</dbReference>
<name>A0A2I2L670_9VIRU</name>